<evidence type="ECO:0000313" key="1">
    <source>
        <dbReference type="EMBL" id="MBV6341917.1"/>
    </source>
</evidence>
<sequence>MTTKYRFPHDIQELIIDALPQDTAISGKPPNIKYTFIPMGHSKALHPDAMLVSGIRGAGKSFWWTVLYSKKHRQMVAHLLPNSNIGENTKVFLGFGESPNPEDYPNKHTLVQVSKKFDPQQIWRCVVLLQVIKNTPEGRSLPVSEWSDKVQWVIDNPQKVEKLLYNADTSSAEVKLPPMHLGEGASGIIKDIQSLGVFKVMTDKRINIPDVYRVGYGLGRKGGIKAAANE</sequence>
<evidence type="ECO:0008006" key="3">
    <source>
        <dbReference type="Google" id="ProtNLM"/>
    </source>
</evidence>
<dbReference type="Proteomes" id="UP001196980">
    <property type="component" value="Unassembled WGS sequence"/>
</dbReference>
<reference evidence="1 2" key="1">
    <citation type="journal article" date="2020" name="J Geophys Res Biogeosci">
        <title>Magnetotaxis as an Adaptation to Enable Bacterial Shuttling of Microbial Sulfur and Sulfur Cycling Across Aquatic Oxic#Anoxic Interfaces.</title>
        <authorList>
            <person name="Li J."/>
            <person name="Liu P."/>
            <person name="Wang J."/>
            <person name="Roberts A.P."/>
            <person name="Pan Y."/>
        </authorList>
    </citation>
    <scope>NUCLEOTIDE SEQUENCE [LARGE SCALE GENOMIC DNA]</scope>
    <source>
        <strain evidence="1 2">MYR-1_YQ</strain>
    </source>
</reference>
<accession>A0ABS6RZW4</accession>
<comment type="caution">
    <text evidence="1">The sequence shown here is derived from an EMBL/GenBank/DDBJ whole genome shotgun (WGS) entry which is preliminary data.</text>
</comment>
<proteinExistence type="predicted"/>
<organism evidence="1 2">
    <name type="scientific">Candidatus Magnetobacterium casense</name>
    <dbReference type="NCBI Taxonomy" id="1455061"/>
    <lineage>
        <taxon>Bacteria</taxon>
        <taxon>Pseudomonadati</taxon>
        <taxon>Nitrospirota</taxon>
        <taxon>Thermodesulfovibrionia</taxon>
        <taxon>Thermodesulfovibrionales</taxon>
        <taxon>Candidatus Magnetobacteriaceae</taxon>
        <taxon>Candidatus Magnetobacterium</taxon>
    </lineage>
</organism>
<gene>
    <name evidence="1" type="ORF">HWQ67_09995</name>
</gene>
<protein>
    <recommendedName>
        <fullName evidence="3">Terminase</fullName>
    </recommendedName>
</protein>
<keyword evidence="2" id="KW-1185">Reference proteome</keyword>
<dbReference type="RefSeq" id="WP_218252547.1">
    <property type="nucleotide sequence ID" value="NZ_JABXWD010000168.1"/>
</dbReference>
<evidence type="ECO:0000313" key="2">
    <source>
        <dbReference type="Proteomes" id="UP001196980"/>
    </source>
</evidence>
<dbReference type="EMBL" id="JABXWD010000168">
    <property type="protein sequence ID" value="MBV6341917.1"/>
    <property type="molecule type" value="Genomic_DNA"/>
</dbReference>
<name>A0ABS6RZW4_9BACT</name>